<gene>
    <name evidence="3" type="primary">Krit1_1</name>
    <name evidence="3" type="ORF">GTO96_0009536</name>
</gene>
<feature type="non-terminal residue" evidence="3">
    <location>
        <position position="210"/>
    </location>
</feature>
<evidence type="ECO:0000313" key="3">
    <source>
        <dbReference type="EMBL" id="KAG2465154.1"/>
    </source>
</evidence>
<dbReference type="InterPro" id="IPR032022">
    <property type="entry name" value="NUDIX"/>
</dbReference>
<dbReference type="AlphaFoldDB" id="A0A8X7XCM9"/>
<name>A0A8X7XCM9_POLSE</name>
<feature type="compositionally biased region" description="Low complexity" evidence="1">
    <location>
        <begin position="148"/>
        <end position="159"/>
    </location>
</feature>
<keyword evidence="4" id="KW-1185">Reference proteome</keyword>
<sequence>MGNKAILEDVFVAVIRPKNAASLNSKEYRAKAYEILLLEIPLEGKEKKRKKVLLTTKVQGDSDFFKVILEYVDEMTRPISTNNQGFKGKRVVHMKNFSLDGEVAGKEVPLFIVPVTVKDKPGQVTAFTSTSSGMPGPVLTSSDMPGDASAPALSPAQAQTGPGVCPDRSDQPKVAPAPTEDDGRPPTLPGPPEFPVPHTYRPVLKGHIKS</sequence>
<comment type="caution">
    <text evidence="3">The sequence shown here is derived from an EMBL/GenBank/DDBJ whole genome shotgun (WGS) entry which is preliminary data.</text>
</comment>
<evidence type="ECO:0000313" key="4">
    <source>
        <dbReference type="Proteomes" id="UP000886611"/>
    </source>
</evidence>
<evidence type="ECO:0000259" key="2">
    <source>
        <dbReference type="Pfam" id="PF16705"/>
    </source>
</evidence>
<dbReference type="Pfam" id="PF16705">
    <property type="entry name" value="NUDIX_5"/>
    <property type="match status" value="1"/>
</dbReference>
<protein>
    <submittedName>
        <fullName evidence="3">KRIT1 protein</fullName>
    </submittedName>
</protein>
<dbReference type="Proteomes" id="UP000886611">
    <property type="component" value="Unassembled WGS sequence"/>
</dbReference>
<evidence type="ECO:0000256" key="1">
    <source>
        <dbReference type="SAM" id="MobiDB-lite"/>
    </source>
</evidence>
<reference evidence="3 4" key="1">
    <citation type="journal article" date="2021" name="Cell">
        <title>Tracing the genetic footprints of vertebrate landing in non-teleost ray-finned fishes.</title>
        <authorList>
            <person name="Bi X."/>
            <person name="Wang K."/>
            <person name="Yang L."/>
            <person name="Pan H."/>
            <person name="Jiang H."/>
            <person name="Wei Q."/>
            <person name="Fang M."/>
            <person name="Yu H."/>
            <person name="Zhu C."/>
            <person name="Cai Y."/>
            <person name="He Y."/>
            <person name="Gan X."/>
            <person name="Zeng H."/>
            <person name="Yu D."/>
            <person name="Zhu Y."/>
            <person name="Jiang H."/>
            <person name="Qiu Q."/>
            <person name="Yang H."/>
            <person name="Zhang Y.E."/>
            <person name="Wang W."/>
            <person name="Zhu M."/>
            <person name="He S."/>
            <person name="Zhang G."/>
        </authorList>
    </citation>
    <scope>NUCLEOTIDE SEQUENCE [LARGE SCALE GENOMIC DNA]</scope>
    <source>
        <strain evidence="3">Bchr_013</strain>
    </source>
</reference>
<accession>A0A8X7XCM9</accession>
<dbReference type="InterPro" id="IPR043058">
    <property type="entry name" value="NUDIX_sf"/>
</dbReference>
<dbReference type="EMBL" id="JAATIS010002524">
    <property type="protein sequence ID" value="KAG2465154.1"/>
    <property type="molecule type" value="Genomic_DNA"/>
</dbReference>
<feature type="compositionally biased region" description="Pro residues" evidence="1">
    <location>
        <begin position="186"/>
        <end position="195"/>
    </location>
</feature>
<feature type="compositionally biased region" description="Polar residues" evidence="1">
    <location>
        <begin position="127"/>
        <end position="143"/>
    </location>
</feature>
<proteinExistence type="predicted"/>
<dbReference type="Gene3D" id="3.30.70.2240">
    <property type="entry name" value="KRIT, N-terminal Nudix domain, NPxY motif-rich region"/>
    <property type="match status" value="2"/>
</dbReference>
<feature type="non-terminal residue" evidence="3">
    <location>
        <position position="1"/>
    </location>
</feature>
<organism evidence="3 4">
    <name type="scientific">Polypterus senegalus</name>
    <name type="common">Senegal bichir</name>
    <dbReference type="NCBI Taxonomy" id="55291"/>
    <lineage>
        <taxon>Eukaryota</taxon>
        <taxon>Metazoa</taxon>
        <taxon>Chordata</taxon>
        <taxon>Craniata</taxon>
        <taxon>Vertebrata</taxon>
        <taxon>Euteleostomi</taxon>
        <taxon>Actinopterygii</taxon>
        <taxon>Polypteriformes</taxon>
        <taxon>Polypteridae</taxon>
        <taxon>Polypterus</taxon>
    </lineage>
</organism>
<feature type="domain" description="KRIT N-terminal NPxY motif-rich region" evidence="2">
    <location>
        <begin position="22"/>
        <end position="123"/>
    </location>
</feature>
<feature type="region of interest" description="Disordered" evidence="1">
    <location>
        <begin position="127"/>
        <end position="210"/>
    </location>
</feature>